<name>A0A858BT78_9FIRM</name>
<feature type="domain" description="DUF5105" evidence="1">
    <location>
        <begin position="36"/>
        <end position="176"/>
    </location>
</feature>
<organism evidence="2 3">
    <name type="scientific">Aminipila butyrica</name>
    <dbReference type="NCBI Taxonomy" id="433296"/>
    <lineage>
        <taxon>Bacteria</taxon>
        <taxon>Bacillati</taxon>
        <taxon>Bacillota</taxon>
        <taxon>Clostridia</taxon>
        <taxon>Peptostreptococcales</taxon>
        <taxon>Anaerovoracaceae</taxon>
        <taxon>Aminipila</taxon>
    </lineage>
</organism>
<protein>
    <submittedName>
        <fullName evidence="2">DUF5105 domain-containing protein</fullName>
    </submittedName>
</protein>
<dbReference type="KEGG" id="abut:Ami103574_04150"/>
<keyword evidence="3" id="KW-1185">Reference proteome</keyword>
<reference evidence="2 3" key="1">
    <citation type="submission" date="2020-02" db="EMBL/GenBank/DDBJ databases">
        <authorList>
            <person name="Kim Y.B."/>
            <person name="Roh S.W."/>
        </authorList>
    </citation>
    <scope>NUCLEOTIDE SEQUENCE [LARGE SCALE GENOMIC DNA]</scope>
    <source>
        <strain evidence="2 3">DSM 103574</strain>
    </source>
</reference>
<dbReference type="AlphaFoldDB" id="A0A858BT78"/>
<proteinExistence type="predicted"/>
<evidence type="ECO:0000313" key="2">
    <source>
        <dbReference type="EMBL" id="QIB68562.1"/>
    </source>
</evidence>
<dbReference type="EMBL" id="CP048649">
    <property type="protein sequence ID" value="QIB68562.1"/>
    <property type="molecule type" value="Genomic_DNA"/>
</dbReference>
<dbReference type="Proteomes" id="UP000466848">
    <property type="component" value="Chromosome"/>
</dbReference>
<evidence type="ECO:0000313" key="3">
    <source>
        <dbReference type="Proteomes" id="UP000466848"/>
    </source>
</evidence>
<sequence length="314" mass="34806">MKKIFSVFLVSIIAISLVGCGGESPEQAVKNALGAIKNMDTKTASKYLDYEELMNRSEAGEAAMDADSEAMAKLMLENLEYKIVSSEVDEDSAIVKTEITNTDMSKIMADFFPQLFGLAFSGLSEDQLGDKTMEIFTNLMNRTDNKTVTNTVDIKLSKDENSWKIDANDELTDAIFGGLLSVSEDIGSGGEDKLSEINNWLIEDIWNNGLCEISYYTYDGTSSTGDTIDMDFTLSQFDVAMGKKAAYDKYINSLEGEQYAQIKSIWEKLSPEIDNLYNQIKANKPVASDLSTDVDTGKFEQYHDAFSDAIDEIE</sequence>
<evidence type="ECO:0000259" key="1">
    <source>
        <dbReference type="Pfam" id="PF17118"/>
    </source>
</evidence>
<gene>
    <name evidence="2" type="ORF">Ami103574_04150</name>
</gene>
<dbReference type="Gene3D" id="3.10.450.50">
    <property type="match status" value="1"/>
</dbReference>
<dbReference type="RefSeq" id="WP_163065425.1">
    <property type="nucleotide sequence ID" value="NZ_CP048649.1"/>
</dbReference>
<dbReference type="Pfam" id="PF17118">
    <property type="entry name" value="DUF5105"/>
    <property type="match status" value="1"/>
</dbReference>
<dbReference type="InterPro" id="IPR031343">
    <property type="entry name" value="DUF5105"/>
</dbReference>
<dbReference type="PROSITE" id="PS51257">
    <property type="entry name" value="PROKAR_LIPOPROTEIN"/>
    <property type="match status" value="1"/>
</dbReference>
<accession>A0A858BT78</accession>